<dbReference type="AlphaFoldDB" id="A0A9P4MC53"/>
<name>A0A9P4MC53_9PEZI</name>
<proteinExistence type="predicted"/>
<feature type="region of interest" description="Disordered" evidence="1">
    <location>
        <begin position="980"/>
        <end position="999"/>
    </location>
</feature>
<sequence length="999" mass="111108">MQQCVPGAIKSTLCAASWLRPRAPLLRNSTWRKYTNNYSVAGGCATQAEICDNRLRPKSIAPAPDRHGDAIIHPSRREGHDVSAWIDRLEPSLPAKLRNDTYKDTDQSIVTAGAIFSFISDARRLKNHDILLEFSRRGRWKTLVWLVTYLVDNLWRGNPTATWRLPEPPIGCVASLDDLVEKPIKIKAIESARMQACSIDGSILVEHPLSRGIMRRTIQGYQTLGEIWQSLGFMIIEDAAKSKDSIQPEILELIAVLHSRGIMPDSIYSYSTERSSLAGTQPPTLRLLSSQIMTSLSDAAWNARQASALEEARSKGDLFHFQGPELPSSDYRVRVAGVRHEIWLELVLWSCLHGGWVQQGIAIVEALIKQKGQSWSPLSWRETMSPLIKVGDESSVDWVNLELLFGRGHSEFASDHGAQYPKIEKTISSEVVSAYVDAIVNLLSSGVGERGAPAGNVVRLLVSIKKFLEKNNFGLESTSWDAVVQRILESESINVEEAPGITELLLSLSASYGDEEGSLNVPTRDEAWRPMSPYLSDGSALTLGLSHRTLSAYIDRGEFAGAFRTFRELQSRTDNNKRLSIAAFFRTLSSNKHAEDPTNVNFSSPLASINYPGMFPMLPATVLAPFLDLVTEIKAFHFGSWLVASQDVDGPTVGPLAYRNPMMVPSLIRFLAASRNEELLNNMMRTIRSDPRYRRLPADVLLAILESQFGLNNPDAAMNTFDTIVRTCRLSTADTEILMAILCREVIRTPNPNPAVREKLRAILQGELGKLGIERRVRRNLTAIMMHIDDDIKDFCGKAISLPETIIVYPETRSFNLILEGCVTRHGSIAGRALLCAFSQTAQRALADEPTDDDDDSEKAGILPTKGSIRPGSIYVAPPSRIDLSVERARRPGTPGTAWSPVQVLGRFSPNASSVRVVLNKRLQEIRLAEWSDLSWHIRGGREAMTADAVIETDETVQWAKRMLKAMGMRWEDILQEAKGHYDEPEATESRQVAETRDQ</sequence>
<dbReference type="Proteomes" id="UP000799439">
    <property type="component" value="Unassembled WGS sequence"/>
</dbReference>
<comment type="caution">
    <text evidence="2">The sequence shown here is derived from an EMBL/GenBank/DDBJ whole genome shotgun (WGS) entry which is preliminary data.</text>
</comment>
<protein>
    <submittedName>
        <fullName evidence="2">Uncharacterized protein</fullName>
    </submittedName>
</protein>
<reference evidence="2" key="1">
    <citation type="journal article" date="2020" name="Stud. Mycol.">
        <title>101 Dothideomycetes genomes: a test case for predicting lifestyles and emergence of pathogens.</title>
        <authorList>
            <person name="Haridas S."/>
            <person name="Albert R."/>
            <person name="Binder M."/>
            <person name="Bloem J."/>
            <person name="Labutti K."/>
            <person name="Salamov A."/>
            <person name="Andreopoulos B."/>
            <person name="Baker S."/>
            <person name="Barry K."/>
            <person name="Bills G."/>
            <person name="Bluhm B."/>
            <person name="Cannon C."/>
            <person name="Castanera R."/>
            <person name="Culley D."/>
            <person name="Daum C."/>
            <person name="Ezra D."/>
            <person name="Gonzalez J."/>
            <person name="Henrissat B."/>
            <person name="Kuo A."/>
            <person name="Liang C."/>
            <person name="Lipzen A."/>
            <person name="Lutzoni F."/>
            <person name="Magnuson J."/>
            <person name="Mondo S."/>
            <person name="Nolan M."/>
            <person name="Ohm R."/>
            <person name="Pangilinan J."/>
            <person name="Park H.-J."/>
            <person name="Ramirez L."/>
            <person name="Alfaro M."/>
            <person name="Sun H."/>
            <person name="Tritt A."/>
            <person name="Yoshinaga Y."/>
            <person name="Zwiers L.-H."/>
            <person name="Turgeon B."/>
            <person name="Goodwin S."/>
            <person name="Spatafora J."/>
            <person name="Crous P."/>
            <person name="Grigoriev I."/>
        </authorList>
    </citation>
    <scope>NUCLEOTIDE SEQUENCE</scope>
    <source>
        <strain evidence="2">CBS 260.36</strain>
    </source>
</reference>
<accession>A0A9P4MC53</accession>
<keyword evidence="3" id="KW-1185">Reference proteome</keyword>
<gene>
    <name evidence="2" type="ORF">K461DRAFT_283430</name>
</gene>
<evidence type="ECO:0000313" key="2">
    <source>
        <dbReference type="EMBL" id="KAF2147838.1"/>
    </source>
</evidence>
<organism evidence="2 3">
    <name type="scientific">Myriangium duriaei CBS 260.36</name>
    <dbReference type="NCBI Taxonomy" id="1168546"/>
    <lineage>
        <taxon>Eukaryota</taxon>
        <taxon>Fungi</taxon>
        <taxon>Dikarya</taxon>
        <taxon>Ascomycota</taxon>
        <taxon>Pezizomycotina</taxon>
        <taxon>Dothideomycetes</taxon>
        <taxon>Dothideomycetidae</taxon>
        <taxon>Myriangiales</taxon>
        <taxon>Myriangiaceae</taxon>
        <taxon>Myriangium</taxon>
    </lineage>
</organism>
<dbReference type="EMBL" id="ML996095">
    <property type="protein sequence ID" value="KAF2147838.1"/>
    <property type="molecule type" value="Genomic_DNA"/>
</dbReference>
<evidence type="ECO:0000256" key="1">
    <source>
        <dbReference type="SAM" id="MobiDB-lite"/>
    </source>
</evidence>
<dbReference type="OrthoDB" id="5341924at2759"/>
<evidence type="ECO:0000313" key="3">
    <source>
        <dbReference type="Proteomes" id="UP000799439"/>
    </source>
</evidence>